<dbReference type="Proteomes" id="UP000615446">
    <property type="component" value="Unassembled WGS sequence"/>
</dbReference>
<comment type="caution">
    <text evidence="5">The sequence shown here is derived from an EMBL/GenBank/DDBJ whole genome shotgun (WGS) entry which is preliminary data.</text>
</comment>
<evidence type="ECO:0000313" key="6">
    <source>
        <dbReference type="Proteomes" id="UP000615446"/>
    </source>
</evidence>
<gene>
    <name evidence="5" type="ORF">RCL2_001730100</name>
</gene>
<sequence>MEPVNLGNPDEYTIREFAELIRNEVNSSCKIKTLPAPTDDPKKRRPDISRAEQILGWKPRWPVKQVNEGLEMIKILR</sequence>
<dbReference type="Gene3D" id="3.40.50.720">
    <property type="entry name" value="NAD(P)-binding Rossmann-like Domain"/>
    <property type="match status" value="1"/>
</dbReference>
<organism evidence="5 6">
    <name type="scientific">Rhizophagus clarus</name>
    <dbReference type="NCBI Taxonomy" id="94130"/>
    <lineage>
        <taxon>Eukaryota</taxon>
        <taxon>Fungi</taxon>
        <taxon>Fungi incertae sedis</taxon>
        <taxon>Mucoromycota</taxon>
        <taxon>Glomeromycotina</taxon>
        <taxon>Glomeromycetes</taxon>
        <taxon>Glomerales</taxon>
        <taxon>Glomeraceae</taxon>
        <taxon>Rhizophagus</taxon>
    </lineage>
</organism>
<keyword evidence="2" id="KW-0210">Decarboxylase</keyword>
<reference evidence="5" key="1">
    <citation type="submission" date="2019-10" db="EMBL/GenBank/DDBJ databases">
        <title>Conservation and host-specific expression of non-tandemly repeated heterogenous ribosome RNA gene in arbuscular mycorrhizal fungi.</title>
        <authorList>
            <person name="Maeda T."/>
            <person name="Kobayashi Y."/>
            <person name="Nakagawa T."/>
            <person name="Ezawa T."/>
            <person name="Yamaguchi K."/>
            <person name="Bino T."/>
            <person name="Nishimoto Y."/>
            <person name="Shigenobu S."/>
            <person name="Kawaguchi M."/>
        </authorList>
    </citation>
    <scope>NUCLEOTIDE SEQUENCE</scope>
    <source>
        <strain evidence="5">HR1</strain>
    </source>
</reference>
<evidence type="ECO:0000256" key="3">
    <source>
        <dbReference type="ARBA" id="ARBA00023027"/>
    </source>
</evidence>
<keyword evidence="3" id="KW-0520">NAD</keyword>
<comment type="cofactor">
    <cofactor evidence="1">
        <name>NAD(+)</name>
        <dbReference type="ChEBI" id="CHEBI:57540"/>
    </cofactor>
</comment>
<dbReference type="InterPro" id="IPR044516">
    <property type="entry name" value="UXS-like"/>
</dbReference>
<protein>
    <submittedName>
        <fullName evidence="5">SDR family oxidoreductase</fullName>
    </submittedName>
</protein>
<dbReference type="GO" id="GO:0048040">
    <property type="term" value="F:UDP-glucuronate decarboxylase activity"/>
    <property type="evidence" value="ECO:0007669"/>
    <property type="project" value="TreeGrafter"/>
</dbReference>
<dbReference type="GO" id="GO:0042732">
    <property type="term" value="P:D-xylose metabolic process"/>
    <property type="evidence" value="ECO:0007669"/>
    <property type="project" value="InterPro"/>
</dbReference>
<dbReference type="GO" id="GO:0070403">
    <property type="term" value="F:NAD+ binding"/>
    <property type="evidence" value="ECO:0007669"/>
    <property type="project" value="InterPro"/>
</dbReference>
<dbReference type="PANTHER" id="PTHR43078">
    <property type="entry name" value="UDP-GLUCURONIC ACID DECARBOXYLASE-RELATED"/>
    <property type="match status" value="1"/>
</dbReference>
<dbReference type="GO" id="GO:0005737">
    <property type="term" value="C:cytoplasm"/>
    <property type="evidence" value="ECO:0007669"/>
    <property type="project" value="TreeGrafter"/>
</dbReference>
<evidence type="ECO:0000256" key="2">
    <source>
        <dbReference type="ARBA" id="ARBA00022793"/>
    </source>
</evidence>
<dbReference type="OrthoDB" id="331544at2759"/>
<dbReference type="InterPro" id="IPR036291">
    <property type="entry name" value="NAD(P)-bd_dom_sf"/>
</dbReference>
<dbReference type="AlphaFoldDB" id="A0A8H3LP18"/>
<accession>A0A8H3LP18</accession>
<dbReference type="EMBL" id="BLAL01000194">
    <property type="protein sequence ID" value="GES90459.1"/>
    <property type="molecule type" value="Genomic_DNA"/>
</dbReference>
<evidence type="ECO:0000256" key="4">
    <source>
        <dbReference type="ARBA" id="ARBA00023239"/>
    </source>
</evidence>
<dbReference type="SUPFAM" id="SSF51735">
    <property type="entry name" value="NAD(P)-binding Rossmann-fold domains"/>
    <property type="match status" value="1"/>
</dbReference>
<name>A0A8H3LP18_9GLOM</name>
<evidence type="ECO:0000256" key="1">
    <source>
        <dbReference type="ARBA" id="ARBA00001911"/>
    </source>
</evidence>
<dbReference type="PANTHER" id="PTHR43078:SF6">
    <property type="entry name" value="UDP-GLUCURONIC ACID DECARBOXYLASE 1"/>
    <property type="match status" value="1"/>
</dbReference>
<proteinExistence type="predicted"/>
<evidence type="ECO:0000313" key="5">
    <source>
        <dbReference type="EMBL" id="GES90459.1"/>
    </source>
</evidence>
<keyword evidence="4" id="KW-0456">Lyase</keyword>